<dbReference type="PANTHER" id="PTHR31325">
    <property type="entry name" value="OS01G0798800 PROTEIN-RELATED"/>
    <property type="match status" value="1"/>
</dbReference>
<feature type="transmembrane region" description="Helical" evidence="2">
    <location>
        <begin position="143"/>
        <end position="160"/>
    </location>
</feature>
<accession>A0AAQ3PF24</accession>
<feature type="transmembrane region" description="Helical" evidence="2">
    <location>
        <begin position="20"/>
        <end position="41"/>
    </location>
</feature>
<feature type="domain" description="DUF4220" evidence="3">
    <location>
        <begin position="55"/>
        <end position="289"/>
    </location>
</feature>
<keyword evidence="2" id="KW-0472">Membrane</keyword>
<dbReference type="InterPro" id="IPR025315">
    <property type="entry name" value="DUF4220"/>
</dbReference>
<dbReference type="AlphaFoldDB" id="A0AAQ3PF24"/>
<name>A0AAQ3PF24_PASNO</name>
<evidence type="ECO:0000256" key="1">
    <source>
        <dbReference type="SAM" id="MobiDB-lite"/>
    </source>
</evidence>
<evidence type="ECO:0000313" key="4">
    <source>
        <dbReference type="EMBL" id="WVZ49289.1"/>
    </source>
</evidence>
<dbReference type="Proteomes" id="UP001341281">
    <property type="component" value="Chromosome 01"/>
</dbReference>
<sequence length="504" mass="57805">MYVRRTSTMIGAVTLVIDWLIRVVVGFSVGGHVVLALLASIRRREAHGVGMVLLWLAYQVAGLAAPYFLSNLSLGSTLREQQLLVLWVPSIVAHLAGPDKITAYSLEDNKLSMRLYLSAILQTIQIIWLMYKQFKIVTSRGALFWASLVMIAVGVCKYAEKVAVFWKADFGNIGSSSKKKKKPQRMQIHGQLHGRRKVLGNEQALLLAHQLLDITKAAFADKFYLGKEEVEQLKQDTNLTEIFFSVYGGKNTGWKNMCKVVEMELSLMYDILYTKAAVIHNCGRLLSRLAKKLQFEDSLMEYRYSSRLKLERSNSVKELLFKEIQKEFKMEGLAPDEKEKEKEKEKEEKKEEGPARPPPPAAVAHQRRRELDEELDFLPEFQELILIWHVATEVFLSCRRCHDHGQFTDDNEYRCYVSYVQAIRAVSDYMAFLATVRRDMLPGLKLSSLTQSTSRALKDLWEEDARRDRERLISTLNELEGMWFYLTLLLLIGGSKSCTNFKAR</sequence>
<dbReference type="EMBL" id="CP144745">
    <property type="protein sequence ID" value="WVZ49289.1"/>
    <property type="molecule type" value="Genomic_DNA"/>
</dbReference>
<feature type="transmembrane region" description="Helical" evidence="2">
    <location>
        <begin position="48"/>
        <end position="69"/>
    </location>
</feature>
<evidence type="ECO:0000259" key="3">
    <source>
        <dbReference type="Pfam" id="PF13968"/>
    </source>
</evidence>
<reference evidence="4 5" key="1">
    <citation type="submission" date="2024-02" db="EMBL/GenBank/DDBJ databases">
        <title>High-quality chromosome-scale genome assembly of Pensacola bahiagrass (Paspalum notatum Flugge var. saurae).</title>
        <authorList>
            <person name="Vega J.M."/>
            <person name="Podio M."/>
            <person name="Orjuela J."/>
            <person name="Siena L.A."/>
            <person name="Pessino S.C."/>
            <person name="Combes M.C."/>
            <person name="Mariac C."/>
            <person name="Albertini E."/>
            <person name="Pupilli F."/>
            <person name="Ortiz J.P.A."/>
            <person name="Leblanc O."/>
        </authorList>
    </citation>
    <scope>NUCLEOTIDE SEQUENCE [LARGE SCALE GENOMIC DNA]</scope>
    <source>
        <strain evidence="4">R1</strain>
        <tissue evidence="4">Leaf</tissue>
    </source>
</reference>
<evidence type="ECO:0000256" key="2">
    <source>
        <dbReference type="SAM" id="Phobius"/>
    </source>
</evidence>
<gene>
    <name evidence="4" type="ORF">U9M48_000658</name>
</gene>
<evidence type="ECO:0000313" key="5">
    <source>
        <dbReference type="Proteomes" id="UP001341281"/>
    </source>
</evidence>
<dbReference type="Pfam" id="PF13968">
    <property type="entry name" value="DUF4220"/>
    <property type="match status" value="1"/>
</dbReference>
<feature type="compositionally biased region" description="Basic and acidic residues" evidence="1">
    <location>
        <begin position="332"/>
        <end position="354"/>
    </location>
</feature>
<feature type="region of interest" description="Disordered" evidence="1">
    <location>
        <begin position="332"/>
        <end position="366"/>
    </location>
</feature>
<keyword evidence="2" id="KW-1133">Transmembrane helix</keyword>
<organism evidence="4 5">
    <name type="scientific">Paspalum notatum var. saurae</name>
    <dbReference type="NCBI Taxonomy" id="547442"/>
    <lineage>
        <taxon>Eukaryota</taxon>
        <taxon>Viridiplantae</taxon>
        <taxon>Streptophyta</taxon>
        <taxon>Embryophyta</taxon>
        <taxon>Tracheophyta</taxon>
        <taxon>Spermatophyta</taxon>
        <taxon>Magnoliopsida</taxon>
        <taxon>Liliopsida</taxon>
        <taxon>Poales</taxon>
        <taxon>Poaceae</taxon>
        <taxon>PACMAD clade</taxon>
        <taxon>Panicoideae</taxon>
        <taxon>Andropogonodae</taxon>
        <taxon>Paspaleae</taxon>
        <taxon>Paspalinae</taxon>
        <taxon>Paspalum</taxon>
    </lineage>
</organism>
<keyword evidence="2" id="KW-0812">Transmembrane</keyword>
<proteinExistence type="predicted"/>
<keyword evidence="5" id="KW-1185">Reference proteome</keyword>
<protein>
    <recommendedName>
        <fullName evidence="3">DUF4220 domain-containing protein</fullName>
    </recommendedName>
</protein>